<name>A0A1X7IZF5_9BACL</name>
<keyword evidence="3" id="KW-1185">Reference proteome</keyword>
<dbReference type="Gene3D" id="3.40.630.30">
    <property type="match status" value="1"/>
</dbReference>
<evidence type="ECO:0000313" key="3">
    <source>
        <dbReference type="Proteomes" id="UP000193834"/>
    </source>
</evidence>
<dbReference type="InterPro" id="IPR016181">
    <property type="entry name" value="Acyl_CoA_acyltransferase"/>
</dbReference>
<dbReference type="PROSITE" id="PS51186">
    <property type="entry name" value="GNAT"/>
    <property type="match status" value="1"/>
</dbReference>
<dbReference type="Pfam" id="PF13508">
    <property type="entry name" value="Acetyltransf_7"/>
    <property type="match status" value="1"/>
</dbReference>
<protein>
    <submittedName>
        <fullName evidence="2">Acetyltransferase (GNAT) domain-containing protein</fullName>
    </submittedName>
</protein>
<reference evidence="2 3" key="1">
    <citation type="submission" date="2017-04" db="EMBL/GenBank/DDBJ databases">
        <authorList>
            <person name="Afonso C.L."/>
            <person name="Miller P.J."/>
            <person name="Scott M.A."/>
            <person name="Spackman E."/>
            <person name="Goraichik I."/>
            <person name="Dimitrov K.M."/>
            <person name="Suarez D.L."/>
            <person name="Swayne D.E."/>
        </authorList>
    </citation>
    <scope>NUCLEOTIDE SEQUENCE [LARGE SCALE GENOMIC DNA]</scope>
    <source>
        <strain evidence="2 3">11</strain>
    </source>
</reference>
<dbReference type="EMBL" id="FXAZ01000001">
    <property type="protein sequence ID" value="SMG20544.1"/>
    <property type="molecule type" value="Genomic_DNA"/>
</dbReference>
<keyword evidence="2" id="KW-0808">Transferase</keyword>
<dbReference type="CDD" id="cd04301">
    <property type="entry name" value="NAT_SF"/>
    <property type="match status" value="1"/>
</dbReference>
<proteinExistence type="predicted"/>
<feature type="domain" description="N-acetyltransferase" evidence="1">
    <location>
        <begin position="2"/>
        <end position="152"/>
    </location>
</feature>
<dbReference type="InterPro" id="IPR000182">
    <property type="entry name" value="GNAT_dom"/>
</dbReference>
<dbReference type="STRING" id="1852522.SAMN06295960_1036"/>
<evidence type="ECO:0000259" key="1">
    <source>
        <dbReference type="PROSITE" id="PS51186"/>
    </source>
</evidence>
<accession>A0A1X7IZF5</accession>
<sequence length="153" mass="18363">MIQIYDLRDRMDMLEDAVQFFWKQWGSESSFHFYRDCMEWSCKTDSDLPRFYIAMDESKIMGSYALLRSDLSSRQDLFPWFACLYVEPEYRGQQLGKMLQDHAISQVRDRGYQELHLCTDLVDYYEHNGWKRNGESYSLTGEMTRVYTFNVTS</sequence>
<dbReference type="SUPFAM" id="SSF55729">
    <property type="entry name" value="Acyl-CoA N-acyltransferases (Nat)"/>
    <property type="match status" value="1"/>
</dbReference>
<organism evidence="2 3">
    <name type="scientific">Paenibacillus aquistagni</name>
    <dbReference type="NCBI Taxonomy" id="1852522"/>
    <lineage>
        <taxon>Bacteria</taxon>
        <taxon>Bacillati</taxon>
        <taxon>Bacillota</taxon>
        <taxon>Bacilli</taxon>
        <taxon>Bacillales</taxon>
        <taxon>Paenibacillaceae</taxon>
        <taxon>Paenibacillus</taxon>
    </lineage>
</organism>
<dbReference type="OrthoDB" id="9789053at2"/>
<evidence type="ECO:0000313" key="2">
    <source>
        <dbReference type="EMBL" id="SMG20544.1"/>
    </source>
</evidence>
<dbReference type="GO" id="GO:0016747">
    <property type="term" value="F:acyltransferase activity, transferring groups other than amino-acyl groups"/>
    <property type="evidence" value="ECO:0007669"/>
    <property type="project" value="InterPro"/>
</dbReference>
<gene>
    <name evidence="2" type="ORF">SAMN06295960_1036</name>
</gene>
<dbReference type="Proteomes" id="UP000193834">
    <property type="component" value="Unassembled WGS sequence"/>
</dbReference>
<dbReference type="RefSeq" id="WP_085493225.1">
    <property type="nucleotide sequence ID" value="NZ_FXAZ01000001.1"/>
</dbReference>
<dbReference type="AlphaFoldDB" id="A0A1X7IZF5"/>